<dbReference type="InterPro" id="IPR020479">
    <property type="entry name" value="HD_metazoa"/>
</dbReference>
<evidence type="ECO:0000256" key="5">
    <source>
        <dbReference type="PROSITE-ProRule" id="PRU00108"/>
    </source>
</evidence>
<evidence type="ECO:0000256" key="3">
    <source>
        <dbReference type="ARBA" id="ARBA00023155"/>
    </source>
</evidence>
<evidence type="ECO:0000259" key="7">
    <source>
        <dbReference type="PROSITE" id="PS50071"/>
    </source>
</evidence>
<accession>A0A9W9ZYM1</accession>
<dbReference type="GO" id="GO:0003677">
    <property type="term" value="F:DNA binding"/>
    <property type="evidence" value="ECO:0007669"/>
    <property type="project" value="UniProtKB-UniRule"/>
</dbReference>
<dbReference type="Proteomes" id="UP001163046">
    <property type="component" value="Unassembled WGS sequence"/>
</dbReference>
<evidence type="ECO:0000313" key="10">
    <source>
        <dbReference type="Proteomes" id="UP001163046"/>
    </source>
</evidence>
<dbReference type="InterPro" id="IPR001356">
    <property type="entry name" value="HD"/>
</dbReference>
<organism evidence="9 10">
    <name type="scientific">Desmophyllum pertusum</name>
    <dbReference type="NCBI Taxonomy" id="174260"/>
    <lineage>
        <taxon>Eukaryota</taxon>
        <taxon>Metazoa</taxon>
        <taxon>Cnidaria</taxon>
        <taxon>Anthozoa</taxon>
        <taxon>Hexacorallia</taxon>
        <taxon>Scleractinia</taxon>
        <taxon>Caryophylliina</taxon>
        <taxon>Caryophylliidae</taxon>
        <taxon>Desmophyllum</taxon>
    </lineage>
</organism>
<comment type="caution">
    <text evidence="9">The sequence shown here is derived from an EMBL/GenBank/DDBJ whole genome shotgun (WGS) entry which is preliminary data.</text>
</comment>
<dbReference type="InterPro" id="IPR009057">
    <property type="entry name" value="Homeodomain-like_sf"/>
</dbReference>
<protein>
    <recommendedName>
        <fullName evidence="7">Homeobox domain-containing protein</fullName>
    </recommendedName>
</protein>
<dbReference type="Gene3D" id="1.10.10.60">
    <property type="entry name" value="Homeodomain-like"/>
    <property type="match status" value="1"/>
</dbReference>
<dbReference type="InterPro" id="IPR017970">
    <property type="entry name" value="Homeobox_CS"/>
</dbReference>
<gene>
    <name evidence="8" type="ORF">OS493_026483</name>
    <name evidence="9" type="ORF">OS493_037941</name>
</gene>
<dbReference type="InterPro" id="IPR050848">
    <property type="entry name" value="Homeobox_TF"/>
</dbReference>
<dbReference type="AlphaFoldDB" id="A0A9W9ZYM1"/>
<keyword evidence="2 5" id="KW-0238">DNA-binding</keyword>
<proteinExistence type="predicted"/>
<dbReference type="SUPFAM" id="SSF46689">
    <property type="entry name" value="Homeodomain-like"/>
    <property type="match status" value="1"/>
</dbReference>
<reference evidence="9" key="1">
    <citation type="submission" date="2023-01" db="EMBL/GenBank/DDBJ databases">
        <title>Genome assembly of the deep-sea coral Lophelia pertusa.</title>
        <authorList>
            <person name="Herrera S."/>
            <person name="Cordes E."/>
        </authorList>
    </citation>
    <scope>NUCLEOTIDE SEQUENCE</scope>
    <source>
        <strain evidence="9">USNM1676648</strain>
        <tissue evidence="9">Polyp</tissue>
    </source>
</reference>
<sequence>MATRGDVSSPPSNSSFSPNGNSFSIKNILNLSDETTEKQKWISKVGVPFDALDAPCSAPSLLVAPRAVFPPVYYRPHLSSCLPGIWHNIGPLPSPQPVVQITPFTFPGHVGSFGLRNVQKKRRRPMKKKKLRPLFSAHQIQTMEKEFTKCRYVTESMRAELASDLNLTEMQVKTWFQNRRTKWKKETQDKGEVTSSEMTLFCGGTRKQGFRGTNTMTFFNGDCIKSFALF</sequence>
<dbReference type="GO" id="GO:0000981">
    <property type="term" value="F:DNA-binding transcription factor activity, RNA polymerase II-specific"/>
    <property type="evidence" value="ECO:0007669"/>
    <property type="project" value="InterPro"/>
</dbReference>
<evidence type="ECO:0000256" key="2">
    <source>
        <dbReference type="ARBA" id="ARBA00023125"/>
    </source>
</evidence>
<feature type="DNA-binding region" description="Homeobox" evidence="5">
    <location>
        <begin position="128"/>
        <end position="187"/>
    </location>
</feature>
<dbReference type="GO" id="GO:0005634">
    <property type="term" value="C:nucleus"/>
    <property type="evidence" value="ECO:0007669"/>
    <property type="project" value="UniProtKB-SubCell"/>
</dbReference>
<keyword evidence="3 5" id="KW-0371">Homeobox</keyword>
<feature type="domain" description="Homeobox" evidence="7">
    <location>
        <begin position="126"/>
        <end position="186"/>
    </location>
</feature>
<name>A0A9W9ZYM1_9CNID</name>
<dbReference type="PRINTS" id="PR00024">
    <property type="entry name" value="HOMEOBOX"/>
</dbReference>
<evidence type="ECO:0000256" key="4">
    <source>
        <dbReference type="ARBA" id="ARBA00023242"/>
    </source>
</evidence>
<dbReference type="CDD" id="cd00086">
    <property type="entry name" value="homeodomain"/>
    <property type="match status" value="1"/>
</dbReference>
<comment type="subcellular location">
    <subcellularLocation>
        <location evidence="1 5 6">Nucleus</location>
    </subcellularLocation>
</comment>
<dbReference type="Pfam" id="PF00046">
    <property type="entry name" value="Homeodomain"/>
    <property type="match status" value="1"/>
</dbReference>
<evidence type="ECO:0000256" key="1">
    <source>
        <dbReference type="ARBA" id="ARBA00004123"/>
    </source>
</evidence>
<evidence type="ECO:0000313" key="9">
    <source>
        <dbReference type="EMBL" id="KAJ7388389.1"/>
    </source>
</evidence>
<dbReference type="PANTHER" id="PTHR24333:SF5">
    <property type="entry name" value="VENT HOMEOBOX"/>
    <property type="match status" value="1"/>
</dbReference>
<dbReference type="OrthoDB" id="5971575at2759"/>
<evidence type="ECO:0000313" key="8">
    <source>
        <dbReference type="EMBL" id="KAJ7371366.1"/>
    </source>
</evidence>
<dbReference type="PROSITE" id="PS00027">
    <property type="entry name" value="HOMEOBOX_1"/>
    <property type="match status" value="1"/>
</dbReference>
<dbReference type="EMBL" id="MU826848">
    <property type="protein sequence ID" value="KAJ7371366.1"/>
    <property type="molecule type" value="Genomic_DNA"/>
</dbReference>
<dbReference type="SMART" id="SM00389">
    <property type="entry name" value="HOX"/>
    <property type="match status" value="1"/>
</dbReference>
<keyword evidence="4 5" id="KW-0539">Nucleus</keyword>
<dbReference type="PROSITE" id="PS50071">
    <property type="entry name" value="HOMEOBOX_2"/>
    <property type="match status" value="1"/>
</dbReference>
<dbReference type="PANTHER" id="PTHR24333">
    <property type="entry name" value="HOMEO BOX HB9 LIKE A-RELATED"/>
    <property type="match status" value="1"/>
</dbReference>
<evidence type="ECO:0000256" key="6">
    <source>
        <dbReference type="RuleBase" id="RU000682"/>
    </source>
</evidence>
<dbReference type="EMBL" id="MU825476">
    <property type="protein sequence ID" value="KAJ7388389.1"/>
    <property type="molecule type" value="Genomic_DNA"/>
</dbReference>
<keyword evidence="10" id="KW-1185">Reference proteome</keyword>